<gene>
    <name evidence="1" type="ORF">HPB51_016264</name>
</gene>
<dbReference type="EMBL" id="JABSTU010000004">
    <property type="protein sequence ID" value="KAH8033809.1"/>
    <property type="molecule type" value="Genomic_DNA"/>
</dbReference>
<accession>A0A9J6EH94</accession>
<name>A0A9J6EH94_RHIMP</name>
<sequence length="202" mass="23086">MTKCTDCYGRTIEVKMKLTRLTHDAVPTIFTDSPDYLSVTHQSREEPGMRKKRREDEQLQKSIEESVLAHKKELEENRLTCLDDINSRLHLLQEKKYWSVVNADGHVIFAQIEATIEEAPNLISSIVISSDMSVRVFVGGTRLTSDERLGIPEAVHDMRVLVQLLDGIQKYCCKRELGKDEKVNGVLRLVVSLFEDISKEDL</sequence>
<comment type="caution">
    <text evidence="1">The sequence shown here is derived from an EMBL/GenBank/DDBJ whole genome shotgun (WGS) entry which is preliminary data.</text>
</comment>
<evidence type="ECO:0000313" key="2">
    <source>
        <dbReference type="Proteomes" id="UP000821866"/>
    </source>
</evidence>
<organism evidence="1 2">
    <name type="scientific">Rhipicephalus microplus</name>
    <name type="common">Cattle tick</name>
    <name type="synonym">Boophilus microplus</name>
    <dbReference type="NCBI Taxonomy" id="6941"/>
    <lineage>
        <taxon>Eukaryota</taxon>
        <taxon>Metazoa</taxon>
        <taxon>Ecdysozoa</taxon>
        <taxon>Arthropoda</taxon>
        <taxon>Chelicerata</taxon>
        <taxon>Arachnida</taxon>
        <taxon>Acari</taxon>
        <taxon>Parasitiformes</taxon>
        <taxon>Ixodida</taxon>
        <taxon>Ixodoidea</taxon>
        <taxon>Ixodidae</taxon>
        <taxon>Rhipicephalinae</taxon>
        <taxon>Rhipicephalus</taxon>
        <taxon>Boophilus</taxon>
    </lineage>
</organism>
<keyword evidence="2" id="KW-1185">Reference proteome</keyword>
<proteinExistence type="predicted"/>
<dbReference type="Proteomes" id="UP000821866">
    <property type="component" value="Chromosome 2"/>
</dbReference>
<dbReference type="VEuPathDB" id="VectorBase:LOC119162035"/>
<reference evidence="1" key="2">
    <citation type="submission" date="2021-09" db="EMBL/GenBank/DDBJ databases">
        <authorList>
            <person name="Jia N."/>
            <person name="Wang J."/>
            <person name="Shi W."/>
            <person name="Du L."/>
            <person name="Sun Y."/>
            <person name="Zhan W."/>
            <person name="Jiang J."/>
            <person name="Wang Q."/>
            <person name="Zhang B."/>
            <person name="Ji P."/>
            <person name="Sakyi L.B."/>
            <person name="Cui X."/>
            <person name="Yuan T."/>
            <person name="Jiang B."/>
            <person name="Yang W."/>
            <person name="Lam T.T.-Y."/>
            <person name="Chang Q."/>
            <person name="Ding S."/>
            <person name="Wang X."/>
            <person name="Zhu J."/>
            <person name="Ruan X."/>
            <person name="Zhao L."/>
            <person name="Wei J."/>
            <person name="Que T."/>
            <person name="Du C."/>
            <person name="Cheng J."/>
            <person name="Dai P."/>
            <person name="Han X."/>
            <person name="Huang E."/>
            <person name="Gao Y."/>
            <person name="Liu J."/>
            <person name="Shao H."/>
            <person name="Ye R."/>
            <person name="Li L."/>
            <person name="Wei W."/>
            <person name="Wang X."/>
            <person name="Wang C."/>
            <person name="Huo Q."/>
            <person name="Li W."/>
            <person name="Guo W."/>
            <person name="Chen H."/>
            <person name="Chen S."/>
            <person name="Zhou L."/>
            <person name="Zhou L."/>
            <person name="Ni X."/>
            <person name="Tian J."/>
            <person name="Zhou Y."/>
            <person name="Sheng Y."/>
            <person name="Liu T."/>
            <person name="Pan Y."/>
            <person name="Xia L."/>
            <person name="Li J."/>
            <person name="Zhao F."/>
            <person name="Cao W."/>
        </authorList>
    </citation>
    <scope>NUCLEOTIDE SEQUENCE</scope>
    <source>
        <strain evidence="1">Rmic-2018</strain>
        <tissue evidence="1">Larvae</tissue>
    </source>
</reference>
<dbReference type="AlphaFoldDB" id="A0A9J6EH94"/>
<protein>
    <submittedName>
        <fullName evidence="1">Uncharacterized protein</fullName>
    </submittedName>
</protein>
<evidence type="ECO:0000313" key="1">
    <source>
        <dbReference type="EMBL" id="KAH8033809.1"/>
    </source>
</evidence>
<reference evidence="1" key="1">
    <citation type="journal article" date="2020" name="Cell">
        <title>Large-Scale Comparative Analyses of Tick Genomes Elucidate Their Genetic Diversity and Vector Capacities.</title>
        <authorList>
            <consortium name="Tick Genome and Microbiome Consortium (TIGMIC)"/>
            <person name="Jia N."/>
            <person name="Wang J."/>
            <person name="Shi W."/>
            <person name="Du L."/>
            <person name="Sun Y."/>
            <person name="Zhan W."/>
            <person name="Jiang J.F."/>
            <person name="Wang Q."/>
            <person name="Zhang B."/>
            <person name="Ji P."/>
            <person name="Bell-Sakyi L."/>
            <person name="Cui X.M."/>
            <person name="Yuan T.T."/>
            <person name="Jiang B.G."/>
            <person name="Yang W.F."/>
            <person name="Lam T.T."/>
            <person name="Chang Q.C."/>
            <person name="Ding S.J."/>
            <person name="Wang X.J."/>
            <person name="Zhu J.G."/>
            <person name="Ruan X.D."/>
            <person name="Zhao L."/>
            <person name="Wei J.T."/>
            <person name="Ye R.Z."/>
            <person name="Que T.C."/>
            <person name="Du C.H."/>
            <person name="Zhou Y.H."/>
            <person name="Cheng J.X."/>
            <person name="Dai P.F."/>
            <person name="Guo W.B."/>
            <person name="Han X.H."/>
            <person name="Huang E.J."/>
            <person name="Li L.F."/>
            <person name="Wei W."/>
            <person name="Gao Y.C."/>
            <person name="Liu J.Z."/>
            <person name="Shao H.Z."/>
            <person name="Wang X."/>
            <person name="Wang C.C."/>
            <person name="Yang T.C."/>
            <person name="Huo Q.B."/>
            <person name="Li W."/>
            <person name="Chen H.Y."/>
            <person name="Chen S.E."/>
            <person name="Zhou L.G."/>
            <person name="Ni X.B."/>
            <person name="Tian J.H."/>
            <person name="Sheng Y."/>
            <person name="Liu T."/>
            <person name="Pan Y.S."/>
            <person name="Xia L.Y."/>
            <person name="Li J."/>
            <person name="Zhao F."/>
            <person name="Cao W.C."/>
        </authorList>
    </citation>
    <scope>NUCLEOTIDE SEQUENCE</scope>
    <source>
        <strain evidence="1">Rmic-2018</strain>
    </source>
</reference>